<dbReference type="InterPro" id="IPR013369">
    <property type="entry name" value="T2SS_GspE"/>
</dbReference>
<dbReference type="InterPro" id="IPR037257">
    <property type="entry name" value="T2SS_E_N_sf"/>
</dbReference>
<comment type="similarity">
    <text evidence="1 8">Belongs to the GSP E family.</text>
</comment>
<dbReference type="InterPro" id="IPR054757">
    <property type="entry name" value="GSPE_N1E"/>
</dbReference>
<dbReference type="NCBIfam" id="TIGR02533">
    <property type="entry name" value="type_II_gspE"/>
    <property type="match status" value="1"/>
</dbReference>
<dbReference type="InterPro" id="IPR001482">
    <property type="entry name" value="T2SS/T4SS_dom"/>
</dbReference>
<dbReference type="SMART" id="SM00382">
    <property type="entry name" value="AAA"/>
    <property type="match status" value="1"/>
</dbReference>
<dbReference type="OrthoDB" id="5790493at2"/>
<keyword evidence="6" id="KW-1278">Translocase</keyword>
<dbReference type="InterPro" id="IPR003593">
    <property type="entry name" value="AAA+_ATPase"/>
</dbReference>
<dbReference type="EMBL" id="CP024847">
    <property type="protein sequence ID" value="AUR52338.1"/>
    <property type="molecule type" value="Genomic_DNA"/>
</dbReference>
<feature type="domain" description="Bacterial type II secretion system protein E" evidence="9">
    <location>
        <begin position="317"/>
        <end position="331"/>
    </location>
</feature>
<sequence length="497" mass="55265">MENIKFSPNKYSRRLPYTYARANKVCIYAADDEYVQIATTASLNPLVVTEIKRKVQQPIQIHKIEEKLFDAILAEAYSSGNAAAVVDDIQDDIDISDLMQNLQKTEDLLESENDAPVIKIINAFLTQAVKEDASDVHLDAYERNSLVRFRRDGVLHKVIDVNPGLHAALVSRIKIMAQLDIAEKRLPQDGRIALRLAGREVDLRVSTIPTGHGERIVMRLLDKNKERLQLESLGMAEDTRSRIDSLISRPHGIFLVTGPTGSGKSTTLYAALARIDSNALNIMTVEDPVEYDIPGISQTQVNAKIDMTFARALRSILRQDPDVVMIGEIRDLETAQIAVQSSLTGHLVLATLHTNSAASTITRMIDMGVESFLLSSTVIGILAQRLIRLLCPKCKTENLALDSAMRAEFGIPEDVTIYKPVGCEHCSGTGYKGRNGIHELLVIDEEVQRLIHNDAGETEIEKYAINKLGMRTLRMDALRWVMDGKTSLEEVITLTKE</sequence>
<dbReference type="InterPro" id="IPR027417">
    <property type="entry name" value="P-loop_NTPase"/>
</dbReference>
<comment type="function">
    <text evidence="8">ATPase component of the type II secretion system required for the energy-dependent secretion of extracellular factors such as proteases and toxins from the periplasm. Acts as a molecular motor to provide the energy that is required for assembly of the pseudopilus and the extrusion of substrates generated in the cytoplasm.</text>
</comment>
<comment type="subcellular location">
    <subcellularLocation>
        <location evidence="8">Cell inner membrane</location>
    </subcellularLocation>
</comment>
<evidence type="ECO:0000256" key="1">
    <source>
        <dbReference type="ARBA" id="ARBA00006611"/>
    </source>
</evidence>
<keyword evidence="11" id="KW-1185">Reference proteome</keyword>
<accession>A0A2I7N799</accession>
<keyword evidence="4 8" id="KW-0067">ATP-binding</keyword>
<dbReference type="GO" id="GO:0005524">
    <property type="term" value="F:ATP binding"/>
    <property type="evidence" value="ECO:0007669"/>
    <property type="project" value="UniProtKB-UniRule"/>
</dbReference>
<dbReference type="GO" id="GO:0016887">
    <property type="term" value="F:ATP hydrolysis activity"/>
    <property type="evidence" value="ECO:0007669"/>
    <property type="project" value="TreeGrafter"/>
</dbReference>
<dbReference type="GO" id="GO:0008564">
    <property type="term" value="F:protein-exporting ATPase activity"/>
    <property type="evidence" value="ECO:0007669"/>
    <property type="project" value="UniProtKB-EC"/>
</dbReference>
<dbReference type="Pfam" id="PF22341">
    <property type="entry name" value="GSPE_N1E"/>
    <property type="match status" value="1"/>
</dbReference>
<comment type="catalytic activity">
    <reaction evidence="7">
        <text>ATP + H2O + cellular proteinSide 1 = ADP + phosphate + cellular proteinSide 2.</text>
        <dbReference type="EC" id="7.4.2.8"/>
    </reaction>
</comment>
<evidence type="ECO:0000256" key="8">
    <source>
        <dbReference type="RuleBase" id="RU366070"/>
    </source>
</evidence>
<gene>
    <name evidence="10" type="primary">gspE</name>
    <name evidence="10" type="ORF">CUN60_08525</name>
</gene>
<dbReference type="PANTHER" id="PTHR30258">
    <property type="entry name" value="TYPE II SECRETION SYSTEM PROTEIN GSPE-RELATED"/>
    <property type="match status" value="1"/>
</dbReference>
<evidence type="ECO:0000256" key="7">
    <source>
        <dbReference type="ARBA" id="ARBA00034006"/>
    </source>
</evidence>
<dbReference type="SUPFAM" id="SSF52540">
    <property type="entry name" value="P-loop containing nucleoside triphosphate hydrolases"/>
    <property type="match status" value="1"/>
</dbReference>
<dbReference type="RefSeq" id="WP_102951631.1">
    <property type="nucleotide sequence ID" value="NZ_CP024847.1"/>
</dbReference>
<keyword evidence="5 8" id="KW-0653">Protein transport</keyword>
<dbReference type="Proteomes" id="UP000236655">
    <property type="component" value="Chromosome"/>
</dbReference>
<dbReference type="Gene3D" id="3.30.300.160">
    <property type="entry name" value="Type II secretion system, protein E, N-terminal domain"/>
    <property type="match status" value="1"/>
</dbReference>
<protein>
    <recommendedName>
        <fullName evidence="8">Type II secretion system protein E</fullName>
        <shortName evidence="8">T2SS protein E</shortName>
    </recommendedName>
    <alternativeName>
        <fullName evidence="8">Type II traffic warden ATPase</fullName>
    </alternativeName>
</protein>
<evidence type="ECO:0000256" key="3">
    <source>
        <dbReference type="ARBA" id="ARBA00022741"/>
    </source>
</evidence>
<dbReference type="GO" id="GO:0015627">
    <property type="term" value="C:type II protein secretion system complex"/>
    <property type="evidence" value="ECO:0007669"/>
    <property type="project" value="UniProtKB-UniRule"/>
</dbReference>
<proteinExistence type="inferred from homology"/>
<dbReference type="AlphaFoldDB" id="A0A2I7N799"/>
<evidence type="ECO:0000259" key="9">
    <source>
        <dbReference type="PROSITE" id="PS00662"/>
    </source>
</evidence>
<evidence type="ECO:0000256" key="2">
    <source>
        <dbReference type="ARBA" id="ARBA00022448"/>
    </source>
</evidence>
<evidence type="ECO:0000256" key="6">
    <source>
        <dbReference type="ARBA" id="ARBA00022967"/>
    </source>
</evidence>
<keyword evidence="2 8" id="KW-0813">Transport</keyword>
<dbReference type="PROSITE" id="PS00662">
    <property type="entry name" value="T2SP_E"/>
    <property type="match status" value="1"/>
</dbReference>
<dbReference type="GO" id="GO:0015628">
    <property type="term" value="P:protein secretion by the type II secretion system"/>
    <property type="evidence" value="ECO:0007669"/>
    <property type="project" value="UniProtKB-UniRule"/>
</dbReference>
<evidence type="ECO:0000256" key="4">
    <source>
        <dbReference type="ARBA" id="ARBA00022840"/>
    </source>
</evidence>
<keyword evidence="3 8" id="KW-0547">Nucleotide-binding</keyword>
<dbReference type="Gene3D" id="3.30.450.90">
    <property type="match status" value="1"/>
</dbReference>
<dbReference type="Gene3D" id="3.40.50.300">
    <property type="entry name" value="P-loop containing nucleotide triphosphate hydrolases"/>
    <property type="match status" value="1"/>
</dbReference>
<dbReference type="FunFam" id="3.30.450.90:FF:000001">
    <property type="entry name" value="Type II secretion system ATPase GspE"/>
    <property type="match status" value="1"/>
</dbReference>
<organism evidence="10 11">
    <name type="scientific">Aquella oligotrophica</name>
    <dbReference type="NCBI Taxonomy" id="2067065"/>
    <lineage>
        <taxon>Bacteria</taxon>
        <taxon>Pseudomonadati</taxon>
        <taxon>Pseudomonadota</taxon>
        <taxon>Betaproteobacteria</taxon>
        <taxon>Neisseriales</taxon>
        <taxon>Neisseriaceae</taxon>
        <taxon>Aquella</taxon>
    </lineage>
</organism>
<dbReference type="KEGG" id="nba:CUN60_08525"/>
<evidence type="ECO:0000313" key="11">
    <source>
        <dbReference type="Proteomes" id="UP000236655"/>
    </source>
</evidence>
<name>A0A2I7N799_9NEIS</name>
<evidence type="ECO:0000313" key="10">
    <source>
        <dbReference type="EMBL" id="AUR52338.1"/>
    </source>
</evidence>
<dbReference type="Pfam" id="PF00437">
    <property type="entry name" value="T2SSE"/>
    <property type="match status" value="1"/>
</dbReference>
<dbReference type="CDD" id="cd01129">
    <property type="entry name" value="PulE-GspE-like"/>
    <property type="match status" value="1"/>
</dbReference>
<dbReference type="PANTHER" id="PTHR30258:SF2">
    <property type="entry name" value="COMG OPERON PROTEIN 1"/>
    <property type="match status" value="1"/>
</dbReference>
<dbReference type="SUPFAM" id="SSF160246">
    <property type="entry name" value="EspE N-terminal domain-like"/>
    <property type="match status" value="1"/>
</dbReference>
<dbReference type="GO" id="GO:0005886">
    <property type="term" value="C:plasma membrane"/>
    <property type="evidence" value="ECO:0007669"/>
    <property type="project" value="UniProtKB-SubCell"/>
</dbReference>
<dbReference type="FunFam" id="3.40.50.300:FF:000398">
    <property type="entry name" value="Type IV pilus assembly ATPase PilB"/>
    <property type="match status" value="1"/>
</dbReference>
<reference evidence="11" key="1">
    <citation type="submission" date="2017-11" db="EMBL/GenBank/DDBJ databases">
        <authorList>
            <person name="Chan K.G."/>
            <person name="Lee L.S."/>
        </authorList>
    </citation>
    <scope>NUCLEOTIDE SEQUENCE [LARGE SCALE GENOMIC DNA]</scope>
    <source>
        <strain evidence="11">DSM 100970</strain>
    </source>
</reference>
<evidence type="ECO:0000256" key="5">
    <source>
        <dbReference type="ARBA" id="ARBA00022927"/>
    </source>
</evidence>